<dbReference type="Proteomes" id="UP000274756">
    <property type="component" value="Unassembled WGS sequence"/>
</dbReference>
<evidence type="ECO:0000313" key="9">
    <source>
        <dbReference type="Proteomes" id="UP000038040"/>
    </source>
</evidence>
<keyword evidence="10" id="KW-1185">Reference proteome</keyword>
<evidence type="ECO:0000313" key="11">
    <source>
        <dbReference type="WBParaSite" id="DME_0000255901-mRNA-1"/>
    </source>
</evidence>
<keyword evidence="6 7" id="KW-0472">Membrane</keyword>
<feature type="transmembrane region" description="Helical" evidence="7">
    <location>
        <begin position="31"/>
        <end position="50"/>
    </location>
</feature>
<dbReference type="InterPro" id="IPR008516">
    <property type="entry name" value="Na/K-Atpase_Interacting"/>
</dbReference>
<dbReference type="STRING" id="318479.A0A0N4U6K3"/>
<evidence type="ECO:0000313" key="10">
    <source>
        <dbReference type="Proteomes" id="UP000274756"/>
    </source>
</evidence>
<dbReference type="PANTHER" id="PTHR13084:SF6">
    <property type="entry name" value="SODIUM_POTASSIUM-TRANSPORTING ATPASE SUBUNIT BETA-1-INTERACTING PROTEIN"/>
    <property type="match status" value="1"/>
</dbReference>
<dbReference type="WBParaSite" id="DME_0000255901-mRNA-1">
    <property type="protein sequence ID" value="DME_0000255901-mRNA-1"/>
    <property type="gene ID" value="DME_0000255901"/>
</dbReference>
<keyword evidence="4 7" id="KW-0812">Transmembrane</keyword>
<dbReference type="GO" id="GO:0002028">
    <property type="term" value="P:regulation of sodium ion transport"/>
    <property type="evidence" value="ECO:0007669"/>
    <property type="project" value="UniProtKB-UniRule"/>
</dbReference>
<sequence>MCESSSSLLISLSVWLILSAARQVFDLIGKLWVLVIFNLLQIVSVISGIFAACQQRLLLLIAFTFCSLLSIIYNALLLLWYKGFFGDNMRSFISAGLPYSHSFFIRYTPMCSSYFNLSILEWVQTNCLVQYKQIESLQCIIHIILATLSILLSIKSFCKLASKRKCVNNKFSVKPYNFHKMSYNILITRFTVMISCIIVKLPLQHNSAKNFDDRLALNRSSGSNMTSLISFDPKSNTLIRVREHVEEDLDDGFLISDYKNGKSIYRQVSIIHKLQYFF</sequence>
<feature type="transmembrane region" description="Helical" evidence="7">
    <location>
        <begin position="140"/>
        <end position="162"/>
    </location>
</feature>
<feature type="transmembrane region" description="Helical" evidence="7">
    <location>
        <begin position="57"/>
        <end position="81"/>
    </location>
</feature>
<dbReference type="Proteomes" id="UP000038040">
    <property type="component" value="Unplaced"/>
</dbReference>
<dbReference type="Pfam" id="PF05640">
    <property type="entry name" value="NKAIN"/>
    <property type="match status" value="1"/>
</dbReference>
<comment type="subcellular location">
    <subcellularLocation>
        <location evidence="1 7">Cell membrane</location>
        <topology evidence="1 7">Multi-pass membrane protein</topology>
    </subcellularLocation>
</comment>
<dbReference type="EMBL" id="UYYG01001157">
    <property type="protein sequence ID" value="VDN56946.1"/>
    <property type="molecule type" value="Genomic_DNA"/>
</dbReference>
<feature type="transmembrane region" description="Helical" evidence="7">
    <location>
        <begin position="183"/>
        <end position="203"/>
    </location>
</feature>
<evidence type="ECO:0000313" key="8">
    <source>
        <dbReference type="EMBL" id="VDN56946.1"/>
    </source>
</evidence>
<evidence type="ECO:0000256" key="1">
    <source>
        <dbReference type="ARBA" id="ARBA00004651"/>
    </source>
</evidence>
<proteinExistence type="inferred from homology"/>
<evidence type="ECO:0000256" key="6">
    <source>
        <dbReference type="ARBA" id="ARBA00023136"/>
    </source>
</evidence>
<evidence type="ECO:0000256" key="5">
    <source>
        <dbReference type="ARBA" id="ARBA00022989"/>
    </source>
</evidence>
<keyword evidence="5 7" id="KW-1133">Transmembrane helix</keyword>
<evidence type="ECO:0000256" key="2">
    <source>
        <dbReference type="ARBA" id="ARBA00006364"/>
    </source>
</evidence>
<organism evidence="9 11">
    <name type="scientific">Dracunculus medinensis</name>
    <name type="common">Guinea worm</name>
    <dbReference type="NCBI Taxonomy" id="318479"/>
    <lineage>
        <taxon>Eukaryota</taxon>
        <taxon>Metazoa</taxon>
        <taxon>Ecdysozoa</taxon>
        <taxon>Nematoda</taxon>
        <taxon>Chromadorea</taxon>
        <taxon>Rhabditida</taxon>
        <taxon>Spirurina</taxon>
        <taxon>Dracunculoidea</taxon>
        <taxon>Dracunculidae</taxon>
        <taxon>Dracunculus</taxon>
    </lineage>
</organism>
<reference evidence="8 10" key="2">
    <citation type="submission" date="2018-11" db="EMBL/GenBank/DDBJ databases">
        <authorList>
            <consortium name="Pathogen Informatics"/>
        </authorList>
    </citation>
    <scope>NUCLEOTIDE SEQUENCE [LARGE SCALE GENOMIC DNA]</scope>
</reference>
<dbReference type="GO" id="GO:0005886">
    <property type="term" value="C:plasma membrane"/>
    <property type="evidence" value="ECO:0007669"/>
    <property type="project" value="UniProtKB-SubCell"/>
</dbReference>
<evidence type="ECO:0000256" key="4">
    <source>
        <dbReference type="ARBA" id="ARBA00022692"/>
    </source>
</evidence>
<gene>
    <name evidence="8" type="ORF">DME_LOCUS6919</name>
</gene>
<dbReference type="AlphaFoldDB" id="A0A0N4U6K3"/>
<evidence type="ECO:0000256" key="7">
    <source>
        <dbReference type="RuleBase" id="RU368041"/>
    </source>
</evidence>
<protein>
    <recommendedName>
        <fullName evidence="7">Sodium/potassium-transporting ATPase subunit beta-1-interacting protein</fullName>
        <shortName evidence="7">Na(+)/K(+)-transporting ATPase subunit beta-1-interacting protein</shortName>
    </recommendedName>
</protein>
<keyword evidence="3 7" id="KW-1003">Cell membrane</keyword>
<reference evidence="11" key="1">
    <citation type="submission" date="2017-02" db="UniProtKB">
        <authorList>
            <consortium name="WormBaseParasite"/>
        </authorList>
    </citation>
    <scope>IDENTIFICATION</scope>
</reference>
<dbReference type="OrthoDB" id="10050321at2759"/>
<evidence type="ECO:0000256" key="3">
    <source>
        <dbReference type="ARBA" id="ARBA00022475"/>
    </source>
</evidence>
<name>A0A0N4U6K3_DRAME</name>
<comment type="similarity">
    <text evidence="2 7">Belongs to the NKAIN family.</text>
</comment>
<accession>A0A0N4U6K3</accession>
<dbReference type="PANTHER" id="PTHR13084">
    <property type="entry name" value="T-CELL LYMPHOMA BREAKPOINT-ASSOCIATED TARGET 1-RELATED"/>
    <property type="match status" value="1"/>
</dbReference>